<dbReference type="GO" id="GO:0016620">
    <property type="term" value="F:oxidoreductase activity, acting on the aldehyde or oxo group of donors, NAD or NADP as acceptor"/>
    <property type="evidence" value="ECO:0007669"/>
    <property type="project" value="InterPro"/>
</dbReference>
<name>A0A9J6QUA0_9FIRM</name>
<dbReference type="PANTHER" id="PTHR43353">
    <property type="entry name" value="SUCCINATE-SEMIALDEHYDE DEHYDROGENASE, MITOCHONDRIAL"/>
    <property type="match status" value="1"/>
</dbReference>
<proteinExistence type="predicted"/>
<gene>
    <name evidence="3" type="ORF">OBO34_08740</name>
</gene>
<keyword evidence="1" id="KW-0560">Oxidoreductase</keyword>
<evidence type="ECO:0000313" key="4">
    <source>
        <dbReference type="Proteomes" id="UP001065549"/>
    </source>
</evidence>
<dbReference type="CDD" id="cd07122">
    <property type="entry name" value="ALDH_F20_ACDH"/>
    <property type="match status" value="1"/>
</dbReference>
<sequence>MEKKDRLDVLLDHAKTALKEFEAAAQEDVDKYVKAMCLAFKEHARELAELTIEETGLGDLEAKIEKNTGAPDGIWYDLKDKKSVGIIGEDPELRLKYVASPKGILASVAPTTNPNVTIMFNGAYAIKGRNVLIVAPHPRAIKTSLRTCEILNEALKEAGAPDHLLQCIESPSIEMTQELMKNSNAIIATGGSAMVQSAYSSGHPAFGVGPGNVQTIFDRNYSDYEKAVSQTVLGRRYDNGLICACNQSFIIPEEMEESLIQIMEKENVYYVSDQETINAFRELIFPDGKHINPKVVGQSLQKIGNMIGLEIPEHMRIAVLKINKKDAGQKDPLCGEKMCPVAISITYDSFEEAVDIAKTNLNYQGAGHSSVVHTDDAAHAEYCGTTLPVSRLLVNQPGIFAANPALANGFRPTSTLGCGSWGNNSISENLTFEHLINISRIGWTKDEEAIPTPKQIWEE</sequence>
<dbReference type="PANTHER" id="PTHR43353:SF5">
    <property type="entry name" value="SUCCINATE-SEMIALDEHYDE DEHYDROGENASE, MITOCHONDRIAL"/>
    <property type="match status" value="1"/>
</dbReference>
<organism evidence="3 4">
    <name type="scientific">Hominibacterium faecale</name>
    <dbReference type="NCBI Taxonomy" id="2839743"/>
    <lineage>
        <taxon>Bacteria</taxon>
        <taxon>Bacillati</taxon>
        <taxon>Bacillota</taxon>
        <taxon>Clostridia</taxon>
        <taxon>Peptostreptococcales</taxon>
        <taxon>Anaerovoracaceae</taxon>
        <taxon>Hominibacterium</taxon>
    </lineage>
</organism>
<reference evidence="3" key="1">
    <citation type="submission" date="2022-09" db="EMBL/GenBank/DDBJ databases">
        <title>Culturomic study of gut microbiota in children with autism spectrum disorder.</title>
        <authorList>
            <person name="Efimov B.A."/>
            <person name="Chaplin A.V."/>
            <person name="Sokolova S.R."/>
            <person name="Pikina A.P."/>
            <person name="Korzhanova M."/>
            <person name="Belova V."/>
            <person name="Korostin D."/>
        </authorList>
    </citation>
    <scope>NUCLEOTIDE SEQUENCE</scope>
    <source>
        <strain evidence="3">ASD5510</strain>
    </source>
</reference>
<dbReference type="EMBL" id="JAOSHN010000003">
    <property type="protein sequence ID" value="MCU7378443.1"/>
    <property type="molecule type" value="Genomic_DNA"/>
</dbReference>
<dbReference type="Proteomes" id="UP001065549">
    <property type="component" value="Unassembled WGS sequence"/>
</dbReference>
<dbReference type="InterPro" id="IPR016163">
    <property type="entry name" value="Ald_DH_C"/>
</dbReference>
<evidence type="ECO:0000313" key="3">
    <source>
        <dbReference type="EMBL" id="MCU7378443.1"/>
    </source>
</evidence>
<accession>A0A9J6QUA0</accession>
<dbReference type="Pfam" id="PF00171">
    <property type="entry name" value="Aldedh"/>
    <property type="match status" value="1"/>
</dbReference>
<dbReference type="InterPro" id="IPR016161">
    <property type="entry name" value="Ald_DH/histidinol_DH"/>
</dbReference>
<dbReference type="Gene3D" id="3.40.605.10">
    <property type="entry name" value="Aldehyde Dehydrogenase, Chain A, domain 1"/>
    <property type="match status" value="1"/>
</dbReference>
<feature type="domain" description="Aldehyde dehydrogenase" evidence="2">
    <location>
        <begin position="5"/>
        <end position="265"/>
    </location>
</feature>
<comment type="caution">
    <text evidence="3">The sequence shown here is derived from an EMBL/GenBank/DDBJ whole genome shotgun (WGS) entry which is preliminary data.</text>
</comment>
<protein>
    <submittedName>
        <fullName evidence="3">Aldehyde dehydrogenase family protein</fullName>
    </submittedName>
</protein>
<dbReference type="InterPro" id="IPR015590">
    <property type="entry name" value="Aldehyde_DH_dom"/>
</dbReference>
<dbReference type="InterPro" id="IPR016162">
    <property type="entry name" value="Ald_DH_N"/>
</dbReference>
<dbReference type="InterPro" id="IPR050740">
    <property type="entry name" value="Aldehyde_DH_Superfamily"/>
</dbReference>
<keyword evidence="4" id="KW-1185">Reference proteome</keyword>
<evidence type="ECO:0000256" key="1">
    <source>
        <dbReference type="ARBA" id="ARBA00023002"/>
    </source>
</evidence>
<dbReference type="Gene3D" id="3.40.309.10">
    <property type="entry name" value="Aldehyde Dehydrogenase, Chain A, domain 2"/>
    <property type="match status" value="1"/>
</dbReference>
<evidence type="ECO:0000259" key="2">
    <source>
        <dbReference type="Pfam" id="PF00171"/>
    </source>
</evidence>
<dbReference type="AlphaFoldDB" id="A0A9J6QUA0"/>
<dbReference type="SUPFAM" id="SSF53720">
    <property type="entry name" value="ALDH-like"/>
    <property type="match status" value="1"/>
</dbReference>
<dbReference type="RefSeq" id="WP_148396490.1">
    <property type="nucleotide sequence ID" value="NZ_JAJAGH010000007.1"/>
</dbReference>